<evidence type="ECO:0000259" key="11">
    <source>
        <dbReference type="SMART" id="SM00836"/>
    </source>
</evidence>
<dbReference type="PANTHER" id="PTHR11956">
    <property type="entry name" value="ARGINYL-TRNA SYNTHETASE"/>
    <property type="match status" value="1"/>
</dbReference>
<keyword evidence="5 10" id="KW-0067">ATP-binding</keyword>
<evidence type="ECO:0000256" key="1">
    <source>
        <dbReference type="ARBA" id="ARBA00005594"/>
    </source>
</evidence>
<keyword evidence="6 10" id="KW-0648">Protein biosynthesis</keyword>
<keyword evidence="3 10" id="KW-0436">Ligase</keyword>
<dbReference type="SUPFAM" id="SSF52374">
    <property type="entry name" value="Nucleotidylyl transferase"/>
    <property type="match status" value="1"/>
</dbReference>
<dbReference type="Gene3D" id="3.30.1360.70">
    <property type="entry name" value="Arginyl tRNA synthetase N-terminal domain"/>
    <property type="match status" value="1"/>
</dbReference>
<accession>A0A1F6XPW2</accession>
<feature type="domain" description="Arginyl tRNA synthetase N-terminal" evidence="12">
    <location>
        <begin position="3"/>
        <end position="90"/>
    </location>
</feature>
<comment type="similarity">
    <text evidence="1 10">Belongs to the class-I aminoacyl-tRNA synthetase family.</text>
</comment>
<dbReference type="SMART" id="SM00836">
    <property type="entry name" value="DALR_1"/>
    <property type="match status" value="1"/>
</dbReference>
<dbReference type="InterPro" id="IPR008909">
    <property type="entry name" value="DALR_anticod-bd"/>
</dbReference>
<evidence type="ECO:0000313" key="13">
    <source>
        <dbReference type="EMBL" id="OGI96164.1"/>
    </source>
</evidence>
<dbReference type="AlphaFoldDB" id="A0A1F6XPW2"/>
<dbReference type="EMBL" id="MFVN01000043">
    <property type="protein sequence ID" value="OGI96164.1"/>
    <property type="molecule type" value="Genomic_DNA"/>
</dbReference>
<dbReference type="GO" id="GO:0005737">
    <property type="term" value="C:cytoplasm"/>
    <property type="evidence" value="ECO:0007669"/>
    <property type="project" value="UniProtKB-UniRule"/>
</dbReference>
<dbReference type="NCBIfam" id="TIGR00456">
    <property type="entry name" value="argS"/>
    <property type="match status" value="1"/>
</dbReference>
<dbReference type="Pfam" id="PF03485">
    <property type="entry name" value="Arg_tRNA_synt_N"/>
    <property type="match status" value="1"/>
</dbReference>
<evidence type="ECO:0000313" key="14">
    <source>
        <dbReference type="Proteomes" id="UP000177195"/>
    </source>
</evidence>
<organism evidence="13 14">
    <name type="scientific">Candidatus Nomurabacteria bacterium RIFCSPLOWO2_02_FULL_42_17</name>
    <dbReference type="NCBI Taxonomy" id="1801789"/>
    <lineage>
        <taxon>Bacteria</taxon>
        <taxon>Candidatus Nomuraibacteriota</taxon>
    </lineage>
</organism>
<dbReference type="Gene3D" id="1.10.730.10">
    <property type="entry name" value="Isoleucyl-tRNA Synthetase, Domain 1"/>
    <property type="match status" value="1"/>
</dbReference>
<dbReference type="Pfam" id="PF05746">
    <property type="entry name" value="DALR_1"/>
    <property type="match status" value="1"/>
</dbReference>
<dbReference type="SMART" id="SM01016">
    <property type="entry name" value="Arg_tRNA_synt_N"/>
    <property type="match status" value="1"/>
</dbReference>
<reference evidence="13 14" key="1">
    <citation type="journal article" date="2016" name="Nat. Commun.">
        <title>Thousands of microbial genomes shed light on interconnected biogeochemical processes in an aquifer system.</title>
        <authorList>
            <person name="Anantharaman K."/>
            <person name="Brown C.T."/>
            <person name="Hug L.A."/>
            <person name="Sharon I."/>
            <person name="Castelle C.J."/>
            <person name="Probst A.J."/>
            <person name="Thomas B.C."/>
            <person name="Singh A."/>
            <person name="Wilkins M.J."/>
            <person name="Karaoz U."/>
            <person name="Brodie E.L."/>
            <person name="Williams K.H."/>
            <person name="Hubbard S.S."/>
            <person name="Banfield J.F."/>
        </authorList>
    </citation>
    <scope>NUCLEOTIDE SEQUENCE [LARGE SCALE GENOMIC DNA]</scope>
</reference>
<keyword evidence="7 10" id="KW-0030">Aminoacyl-tRNA synthetase</keyword>
<evidence type="ECO:0000256" key="9">
    <source>
        <dbReference type="NCBIfam" id="TIGR00456"/>
    </source>
</evidence>
<dbReference type="SUPFAM" id="SSF47323">
    <property type="entry name" value="Anticodon-binding domain of a subclass of class I aminoacyl-tRNA synthetases"/>
    <property type="match status" value="1"/>
</dbReference>
<dbReference type="InterPro" id="IPR014729">
    <property type="entry name" value="Rossmann-like_a/b/a_fold"/>
</dbReference>
<dbReference type="GO" id="GO:0005524">
    <property type="term" value="F:ATP binding"/>
    <property type="evidence" value="ECO:0007669"/>
    <property type="project" value="UniProtKB-KW"/>
</dbReference>
<dbReference type="Pfam" id="PF00750">
    <property type="entry name" value="tRNA-synt_1d"/>
    <property type="match status" value="1"/>
</dbReference>
<dbReference type="GO" id="GO:0006420">
    <property type="term" value="P:arginyl-tRNA aminoacylation"/>
    <property type="evidence" value="ECO:0007669"/>
    <property type="project" value="UniProtKB-UniRule"/>
</dbReference>
<dbReference type="InterPro" id="IPR005148">
    <property type="entry name" value="Arg-tRNA-synth_N"/>
</dbReference>
<keyword evidence="4 10" id="KW-0547">Nucleotide-binding</keyword>
<comment type="caution">
    <text evidence="13">The sequence shown here is derived from an EMBL/GenBank/DDBJ whole genome shotgun (WGS) entry which is preliminary data.</text>
</comment>
<evidence type="ECO:0000256" key="6">
    <source>
        <dbReference type="ARBA" id="ARBA00022917"/>
    </source>
</evidence>
<dbReference type="PRINTS" id="PR01038">
    <property type="entry name" value="TRNASYNTHARG"/>
</dbReference>
<evidence type="ECO:0000256" key="8">
    <source>
        <dbReference type="ARBA" id="ARBA00049339"/>
    </source>
</evidence>
<protein>
    <recommendedName>
        <fullName evidence="2 9">Arginine--tRNA ligase</fullName>
        <ecNumber evidence="2 9">6.1.1.19</ecNumber>
    </recommendedName>
</protein>
<dbReference type="InterPro" id="IPR035684">
    <property type="entry name" value="ArgRS_core"/>
</dbReference>
<dbReference type="InterPro" id="IPR001278">
    <property type="entry name" value="Arg-tRNA-ligase"/>
</dbReference>
<dbReference type="SUPFAM" id="SSF55190">
    <property type="entry name" value="Arginyl-tRNA synthetase (ArgRS), N-terminal 'additional' domain"/>
    <property type="match status" value="1"/>
</dbReference>
<evidence type="ECO:0000256" key="2">
    <source>
        <dbReference type="ARBA" id="ARBA00012837"/>
    </source>
</evidence>
<gene>
    <name evidence="13" type="ORF">A3I25_00925</name>
</gene>
<dbReference type="EC" id="6.1.1.19" evidence="2 9"/>
<proteinExistence type="inferred from homology"/>
<dbReference type="Proteomes" id="UP000177195">
    <property type="component" value="Unassembled WGS sequence"/>
</dbReference>
<comment type="catalytic activity">
    <reaction evidence="8">
        <text>tRNA(Arg) + L-arginine + ATP = L-arginyl-tRNA(Arg) + AMP + diphosphate</text>
        <dbReference type="Rhea" id="RHEA:20301"/>
        <dbReference type="Rhea" id="RHEA-COMP:9658"/>
        <dbReference type="Rhea" id="RHEA-COMP:9673"/>
        <dbReference type="ChEBI" id="CHEBI:30616"/>
        <dbReference type="ChEBI" id="CHEBI:32682"/>
        <dbReference type="ChEBI" id="CHEBI:33019"/>
        <dbReference type="ChEBI" id="CHEBI:78442"/>
        <dbReference type="ChEBI" id="CHEBI:78513"/>
        <dbReference type="ChEBI" id="CHEBI:456215"/>
        <dbReference type="EC" id="6.1.1.19"/>
    </reaction>
</comment>
<dbReference type="Gene3D" id="3.40.50.620">
    <property type="entry name" value="HUPs"/>
    <property type="match status" value="1"/>
</dbReference>
<evidence type="ECO:0000259" key="12">
    <source>
        <dbReference type="SMART" id="SM01016"/>
    </source>
</evidence>
<dbReference type="InterPro" id="IPR009080">
    <property type="entry name" value="tRNAsynth_Ia_anticodon-bd"/>
</dbReference>
<dbReference type="GO" id="GO:0004814">
    <property type="term" value="F:arginine-tRNA ligase activity"/>
    <property type="evidence" value="ECO:0007669"/>
    <property type="project" value="UniProtKB-UniRule"/>
</dbReference>
<dbReference type="PANTHER" id="PTHR11956:SF5">
    <property type="entry name" value="ARGININE--TRNA LIGASE, CYTOPLASMIC"/>
    <property type="match status" value="1"/>
</dbReference>
<evidence type="ECO:0000256" key="3">
    <source>
        <dbReference type="ARBA" id="ARBA00022598"/>
    </source>
</evidence>
<evidence type="ECO:0000256" key="10">
    <source>
        <dbReference type="RuleBase" id="RU363038"/>
    </source>
</evidence>
<feature type="domain" description="DALR anticodon binding" evidence="11">
    <location>
        <begin position="453"/>
        <end position="587"/>
    </location>
</feature>
<name>A0A1F6XPW2_9BACT</name>
<evidence type="ECO:0000256" key="7">
    <source>
        <dbReference type="ARBA" id="ARBA00023146"/>
    </source>
</evidence>
<sequence>MKDKIENLIKDALVKLGAPDAEFSVEHPEDLKNGDYSTNVAMVCWKKFETNELKPSRVQVADMIGGVIKKNLPNEIEKIEVAGGFINFYLNNIFFEDSIKEILKSSDNFGHGKALAGQKAIIEYTDPNPFKEFHIGHLMANTIGEALSRLVEWNGAETRRACYQGDIGLHVAKAVWAILKNNIKPDDITADVLGRMYAVGNLAYESDEQTKGEIEDVNRKIYNLTDRQINEVYNQGKKLSLEYFEKIYKKLGTKFDFYFLESTSGNFGEEIVREATEKGIFEKSDGATVFRGEKYGLHTRVFVNSQGLPTYEAKDLGLMKIKYDLYPYDRSVVVTGNEQSDYFKVVLRAAAIIFPDLYKKTTHISHGMLRLPSGKMSSRTGEVVAAENLLAEISARVKKKMAESGRVVFTEELADQISVGALKYSILKQAIGRDIIFDFEKSISFEGDSGPYLQYSHARAQSILKKAIAEKLVSAEHGYSPAGEFLVLAPSRSQGPAETSFSAFGVLERLLYRFPEIVEQAWRELAPQHVASYLIELCHAFNTFYVAEKIVDANDPASPYKIALTAAFTQVLRNGLTVLGISAPKEM</sequence>
<evidence type="ECO:0000256" key="4">
    <source>
        <dbReference type="ARBA" id="ARBA00022741"/>
    </source>
</evidence>
<dbReference type="InterPro" id="IPR036695">
    <property type="entry name" value="Arg-tRNA-synth_N_sf"/>
</dbReference>
<evidence type="ECO:0000256" key="5">
    <source>
        <dbReference type="ARBA" id="ARBA00022840"/>
    </source>
</evidence>